<gene>
    <name evidence="1" type="ORF">RFULGI_LOCUS1565</name>
</gene>
<evidence type="ECO:0000313" key="1">
    <source>
        <dbReference type="EMBL" id="CAG8481553.1"/>
    </source>
</evidence>
<sequence length="85" mass="9916">MLTVAQKLPEILKKKTKTKGQNSLNPTDNVDFENTTINILFEEFDEDEILQIDVELPDFDANDNDSVMEEFFDIKTFEKQNTIEE</sequence>
<dbReference type="EMBL" id="CAJVPZ010000985">
    <property type="protein sequence ID" value="CAG8481553.1"/>
    <property type="molecule type" value="Genomic_DNA"/>
</dbReference>
<feature type="non-terminal residue" evidence="1">
    <location>
        <position position="85"/>
    </location>
</feature>
<dbReference type="AlphaFoldDB" id="A0A9N8WC53"/>
<name>A0A9N8WC53_9GLOM</name>
<organism evidence="1 2">
    <name type="scientific">Racocetra fulgida</name>
    <dbReference type="NCBI Taxonomy" id="60492"/>
    <lineage>
        <taxon>Eukaryota</taxon>
        <taxon>Fungi</taxon>
        <taxon>Fungi incertae sedis</taxon>
        <taxon>Mucoromycota</taxon>
        <taxon>Glomeromycotina</taxon>
        <taxon>Glomeromycetes</taxon>
        <taxon>Diversisporales</taxon>
        <taxon>Gigasporaceae</taxon>
        <taxon>Racocetra</taxon>
    </lineage>
</organism>
<comment type="caution">
    <text evidence="1">The sequence shown here is derived from an EMBL/GenBank/DDBJ whole genome shotgun (WGS) entry which is preliminary data.</text>
</comment>
<reference evidence="1" key="1">
    <citation type="submission" date="2021-06" db="EMBL/GenBank/DDBJ databases">
        <authorList>
            <person name="Kallberg Y."/>
            <person name="Tangrot J."/>
            <person name="Rosling A."/>
        </authorList>
    </citation>
    <scope>NUCLEOTIDE SEQUENCE</scope>
    <source>
        <strain evidence="1">IN212</strain>
    </source>
</reference>
<protein>
    <submittedName>
        <fullName evidence="1">6479_t:CDS:1</fullName>
    </submittedName>
</protein>
<accession>A0A9N8WC53</accession>
<evidence type="ECO:0000313" key="2">
    <source>
        <dbReference type="Proteomes" id="UP000789396"/>
    </source>
</evidence>
<dbReference type="Proteomes" id="UP000789396">
    <property type="component" value="Unassembled WGS sequence"/>
</dbReference>
<proteinExistence type="predicted"/>
<keyword evidence="2" id="KW-1185">Reference proteome</keyword>